<dbReference type="SUPFAM" id="SSF144284">
    <property type="entry name" value="Sec2 N-terminal region"/>
    <property type="match status" value="1"/>
</dbReference>
<evidence type="ECO:0000256" key="1">
    <source>
        <dbReference type="ARBA" id="ARBA00023054"/>
    </source>
</evidence>
<dbReference type="InterPro" id="IPR009449">
    <property type="entry name" value="Sec2_N"/>
</dbReference>
<gene>
    <name evidence="5" type="ORF">B0H17DRAFT_1145383</name>
</gene>
<protein>
    <recommendedName>
        <fullName evidence="4">GDP/GTP exchange factor Sec2 N-terminal domain-containing protein</fullName>
    </recommendedName>
</protein>
<feature type="coiled-coil region" evidence="2">
    <location>
        <begin position="116"/>
        <end position="211"/>
    </location>
</feature>
<evidence type="ECO:0000259" key="4">
    <source>
        <dbReference type="Pfam" id="PF06428"/>
    </source>
</evidence>
<proteinExistence type="predicted"/>
<feature type="region of interest" description="Disordered" evidence="3">
    <location>
        <begin position="74"/>
        <end position="105"/>
    </location>
</feature>
<dbReference type="PANTHER" id="PTHR14430">
    <property type="entry name" value="RABIN3-RELATED"/>
    <property type="match status" value="1"/>
</dbReference>
<evidence type="ECO:0000313" key="5">
    <source>
        <dbReference type="EMBL" id="KAJ7659367.1"/>
    </source>
</evidence>
<dbReference type="GO" id="GO:0006887">
    <property type="term" value="P:exocytosis"/>
    <property type="evidence" value="ECO:0007669"/>
    <property type="project" value="TreeGrafter"/>
</dbReference>
<dbReference type="GO" id="GO:0051286">
    <property type="term" value="C:cell tip"/>
    <property type="evidence" value="ECO:0007669"/>
    <property type="project" value="TreeGrafter"/>
</dbReference>
<evidence type="ECO:0000313" key="6">
    <source>
        <dbReference type="Proteomes" id="UP001221757"/>
    </source>
</evidence>
<accession>A0AAD7G4N1</accession>
<dbReference type="PANTHER" id="PTHR14430:SF0">
    <property type="entry name" value="SEC2P DOMAIN-CONTAINING PROTEIN"/>
    <property type="match status" value="1"/>
</dbReference>
<feature type="compositionally biased region" description="Basic residues" evidence="3">
    <location>
        <begin position="19"/>
        <end position="33"/>
    </location>
</feature>
<comment type="caution">
    <text evidence="5">The sequence shown here is derived from an EMBL/GenBank/DDBJ whole genome shotgun (WGS) entry which is preliminary data.</text>
</comment>
<feature type="domain" description="GDP/GTP exchange factor Sec2 N-terminal" evidence="4">
    <location>
        <begin position="113"/>
        <end position="164"/>
    </location>
</feature>
<dbReference type="GO" id="GO:0070319">
    <property type="term" value="C:Golgi to plasma membrane transport vesicle"/>
    <property type="evidence" value="ECO:0007669"/>
    <property type="project" value="TreeGrafter"/>
</dbReference>
<reference evidence="5" key="1">
    <citation type="submission" date="2023-03" db="EMBL/GenBank/DDBJ databases">
        <title>Massive genome expansion in bonnet fungi (Mycena s.s.) driven by repeated elements and novel gene families across ecological guilds.</title>
        <authorList>
            <consortium name="Lawrence Berkeley National Laboratory"/>
            <person name="Harder C.B."/>
            <person name="Miyauchi S."/>
            <person name="Viragh M."/>
            <person name="Kuo A."/>
            <person name="Thoen E."/>
            <person name="Andreopoulos B."/>
            <person name="Lu D."/>
            <person name="Skrede I."/>
            <person name="Drula E."/>
            <person name="Henrissat B."/>
            <person name="Morin E."/>
            <person name="Kohler A."/>
            <person name="Barry K."/>
            <person name="LaButti K."/>
            <person name="Morin E."/>
            <person name="Salamov A."/>
            <person name="Lipzen A."/>
            <person name="Mereny Z."/>
            <person name="Hegedus B."/>
            <person name="Baldrian P."/>
            <person name="Stursova M."/>
            <person name="Weitz H."/>
            <person name="Taylor A."/>
            <person name="Grigoriev I.V."/>
            <person name="Nagy L.G."/>
            <person name="Martin F."/>
            <person name="Kauserud H."/>
        </authorList>
    </citation>
    <scope>NUCLEOTIDE SEQUENCE</scope>
    <source>
        <strain evidence="5">CBHHK067</strain>
    </source>
</reference>
<evidence type="ECO:0000256" key="2">
    <source>
        <dbReference type="SAM" id="Coils"/>
    </source>
</evidence>
<feature type="compositionally biased region" description="Polar residues" evidence="3">
    <location>
        <begin position="80"/>
        <end position="92"/>
    </location>
</feature>
<name>A0AAD7G4N1_MYCRO</name>
<dbReference type="EMBL" id="JARKIE010000272">
    <property type="protein sequence ID" value="KAJ7659367.1"/>
    <property type="molecule type" value="Genomic_DNA"/>
</dbReference>
<dbReference type="Proteomes" id="UP001221757">
    <property type="component" value="Unassembled WGS sequence"/>
</dbReference>
<feature type="compositionally biased region" description="Polar residues" evidence="3">
    <location>
        <begin position="217"/>
        <end position="234"/>
    </location>
</feature>
<feature type="region of interest" description="Disordered" evidence="3">
    <location>
        <begin position="215"/>
        <end position="335"/>
    </location>
</feature>
<dbReference type="Pfam" id="PF06428">
    <property type="entry name" value="Sec2p"/>
    <property type="match status" value="1"/>
</dbReference>
<evidence type="ECO:0000256" key="3">
    <source>
        <dbReference type="SAM" id="MobiDB-lite"/>
    </source>
</evidence>
<organism evidence="5 6">
    <name type="scientific">Mycena rosella</name>
    <name type="common">Pink bonnet</name>
    <name type="synonym">Agaricus rosellus</name>
    <dbReference type="NCBI Taxonomy" id="1033263"/>
    <lineage>
        <taxon>Eukaryota</taxon>
        <taxon>Fungi</taxon>
        <taxon>Dikarya</taxon>
        <taxon>Basidiomycota</taxon>
        <taxon>Agaricomycotina</taxon>
        <taxon>Agaricomycetes</taxon>
        <taxon>Agaricomycetidae</taxon>
        <taxon>Agaricales</taxon>
        <taxon>Marasmiineae</taxon>
        <taxon>Mycenaceae</taxon>
        <taxon>Mycena</taxon>
    </lineage>
</organism>
<sequence>MYPRAPATRSPEGSAPANSRRRHAPRTPRRPRAGRSPASRTTGVRRAPGVLRVRCVVLRFCLFFVFASGSARGDERAHNADSSVSSPNPGESPTERSNSRFPETFFNGPRVAMAEADRARGEASAATRDKAALEAEIEALSQALFEEANRMVASERKRRAEAEGELADELKRARVALREEVREARETREELREAVEEKAALRSALRLIEGENVELKSGSSLSLTHGRSGSQTTFEGGDGGGGAGEPREQSRQQPQAPHALALELEGRHEEPRALARRLPRSPHSPLGAARTRARPSSPHLSAASTDTDDEAPLTFAPTGLPSSRTLPLDLDAGTPLDLDLAYLDLRAREDDSRSS</sequence>
<keyword evidence="6" id="KW-1185">Reference proteome</keyword>
<dbReference type="AlphaFoldDB" id="A0AAD7G4N1"/>
<dbReference type="InterPro" id="IPR040351">
    <property type="entry name" value="RAB3IL/RAB3IP/Sec2"/>
</dbReference>
<feature type="region of interest" description="Disordered" evidence="3">
    <location>
        <begin position="1"/>
        <end position="43"/>
    </location>
</feature>
<keyword evidence="1 2" id="KW-0175">Coiled coil</keyword>
<feature type="compositionally biased region" description="Basic and acidic residues" evidence="3">
    <location>
        <begin position="264"/>
        <end position="273"/>
    </location>
</feature>
<dbReference type="Gene3D" id="6.10.140.910">
    <property type="match status" value="1"/>
</dbReference>
<dbReference type="GO" id="GO:0005085">
    <property type="term" value="F:guanyl-nucleotide exchange factor activity"/>
    <property type="evidence" value="ECO:0007669"/>
    <property type="project" value="InterPro"/>
</dbReference>